<name>A0AAC9IIW7_9BACI</name>
<gene>
    <name evidence="2" type="ORF">BK049_18610</name>
</gene>
<feature type="transmembrane region" description="Helical" evidence="1">
    <location>
        <begin position="34"/>
        <end position="59"/>
    </location>
</feature>
<dbReference type="KEGG" id="bxi:BK049_18610"/>
<dbReference type="EMBL" id="CP017786">
    <property type="protein sequence ID" value="AOZ90560.1"/>
    <property type="molecule type" value="Genomic_DNA"/>
</dbReference>
<sequence length="60" mass="6972">MSFFATLLTAAADTFRIIIGIVASRSIPKIFLKPFIFFMTRLLFFTWINMVMIFMLFVAV</sequence>
<keyword evidence="1" id="KW-1133">Transmembrane helix</keyword>
<evidence type="ECO:0000256" key="1">
    <source>
        <dbReference type="SAM" id="Phobius"/>
    </source>
</evidence>
<protein>
    <submittedName>
        <fullName evidence="2">Uncharacterized protein</fullName>
    </submittedName>
</protein>
<dbReference type="AlphaFoldDB" id="A0AAC9IIW7"/>
<reference evidence="2 3" key="1">
    <citation type="submission" date="2016-10" db="EMBL/GenBank/DDBJ databases">
        <title>Whole genome sequence of hyper active fibrinolysis bacterium Bacillus pumilus strain VV3 isolated from fermented rice.</title>
        <authorList>
            <person name="Mariadas V.A."/>
            <person name="Vijayaraghavan P."/>
            <person name="Dhandapani V."/>
        </authorList>
    </citation>
    <scope>NUCLEOTIDE SEQUENCE [LARGE SCALE GENOMIC DNA]</scope>
    <source>
        <strain evidence="2 3">VV3</strain>
    </source>
</reference>
<organism evidence="2 3">
    <name type="scientific">Bacillus xiamenensis</name>
    <dbReference type="NCBI Taxonomy" id="1178537"/>
    <lineage>
        <taxon>Bacteria</taxon>
        <taxon>Bacillati</taxon>
        <taxon>Bacillota</taxon>
        <taxon>Bacilli</taxon>
        <taxon>Bacillales</taxon>
        <taxon>Bacillaceae</taxon>
        <taxon>Bacillus</taxon>
    </lineage>
</organism>
<keyword evidence="1" id="KW-0472">Membrane</keyword>
<evidence type="ECO:0000313" key="2">
    <source>
        <dbReference type="EMBL" id="AOZ90560.1"/>
    </source>
</evidence>
<keyword evidence="1" id="KW-0812">Transmembrane</keyword>
<proteinExistence type="predicted"/>
<accession>A0AAC9IIW7</accession>
<dbReference type="Proteomes" id="UP000177709">
    <property type="component" value="Chromosome"/>
</dbReference>
<evidence type="ECO:0000313" key="3">
    <source>
        <dbReference type="Proteomes" id="UP000177709"/>
    </source>
</evidence>